<dbReference type="EMBL" id="JX258656">
    <property type="protein sequence ID" value="AFR24632.1"/>
    <property type="molecule type" value="Genomic_DNA"/>
</dbReference>
<name>J7LPR0_SALET</name>
<protein>
    <submittedName>
        <fullName evidence="1">Uncharacterized protein</fullName>
    </submittedName>
</protein>
<accession>J7LPR0</accession>
<reference evidence="1" key="1">
    <citation type="journal article" date="2013" name="PLoS ONE">
        <title>Impact of Plasmids, Including Those EncodingVirB4/D4 Type IV Secretion Systems, on Salmonella enterica serovar Heidelberg Virulence in Macrophages and Epithelial Cells.</title>
        <authorList>
            <person name="Gokulan K."/>
            <person name="Khare S."/>
            <person name="Rooney A.W."/>
            <person name="Han J."/>
            <person name="Lynne A.M."/>
            <person name="Foley S.L."/>
        </authorList>
    </citation>
    <scope>NUCLEOTIDE SEQUENCE</scope>
    <source>
        <plasmid evidence="1">pSH163_34</plasmid>
    </source>
</reference>
<dbReference type="AlphaFoldDB" id="J7LPR0"/>
<gene>
    <name evidence="1" type="ORF">pSH163_34_12</name>
</gene>
<organism evidence="1">
    <name type="scientific">Salmonella enterica subsp. enterica serovar Heidelberg</name>
    <dbReference type="NCBI Taxonomy" id="611"/>
    <lineage>
        <taxon>Bacteria</taxon>
        <taxon>Pseudomonadati</taxon>
        <taxon>Pseudomonadota</taxon>
        <taxon>Gammaproteobacteria</taxon>
        <taxon>Enterobacterales</taxon>
        <taxon>Enterobacteriaceae</taxon>
        <taxon>Salmonella</taxon>
    </lineage>
</organism>
<keyword evidence="1" id="KW-0614">Plasmid</keyword>
<proteinExistence type="predicted"/>
<sequence>MKTVVTGSNIARMKTIRLLFLPILNTIPASTTKKKNATGTVHVMTGL</sequence>
<evidence type="ECO:0000313" key="1">
    <source>
        <dbReference type="EMBL" id="AFR24632.1"/>
    </source>
</evidence>
<geneLocation type="plasmid" evidence="1">
    <name>pSH163_34</name>
</geneLocation>